<gene>
    <name evidence="1" type="ORF">ACFFVB_03880</name>
</gene>
<dbReference type="Proteomes" id="UP001589605">
    <property type="component" value="Unassembled WGS sequence"/>
</dbReference>
<dbReference type="RefSeq" id="WP_382381351.1">
    <property type="nucleotide sequence ID" value="NZ_JBHMEZ010000003.1"/>
</dbReference>
<proteinExistence type="predicted"/>
<accession>A0ABV5EZ62</accession>
<dbReference type="EMBL" id="JBHMEZ010000003">
    <property type="protein sequence ID" value="MFB9052208.1"/>
    <property type="molecule type" value="Genomic_DNA"/>
</dbReference>
<evidence type="ECO:0008006" key="3">
    <source>
        <dbReference type="Google" id="ProtNLM"/>
    </source>
</evidence>
<comment type="caution">
    <text evidence="1">The sequence shown here is derived from an EMBL/GenBank/DDBJ whole genome shotgun (WGS) entry which is preliminary data.</text>
</comment>
<evidence type="ECO:0000313" key="1">
    <source>
        <dbReference type="EMBL" id="MFB9052208.1"/>
    </source>
</evidence>
<reference evidence="1 2" key="1">
    <citation type="submission" date="2024-09" db="EMBL/GenBank/DDBJ databases">
        <authorList>
            <person name="Sun Q."/>
            <person name="Mori K."/>
        </authorList>
    </citation>
    <scope>NUCLEOTIDE SEQUENCE [LARGE SCALE GENOMIC DNA]</scope>
    <source>
        <strain evidence="1 2">CECT 8286</strain>
    </source>
</reference>
<organism evidence="1 2">
    <name type="scientific">Formosa undariae</name>
    <dbReference type="NCBI Taxonomy" id="1325436"/>
    <lineage>
        <taxon>Bacteria</taxon>
        <taxon>Pseudomonadati</taxon>
        <taxon>Bacteroidota</taxon>
        <taxon>Flavobacteriia</taxon>
        <taxon>Flavobacteriales</taxon>
        <taxon>Flavobacteriaceae</taxon>
        <taxon>Formosa</taxon>
    </lineage>
</organism>
<sequence length="232" mass="25561">MKYIFSFIIFLCLSTTVWSQIDSRQGNSLFIPAVESEEGKATEVNSLDIKPLEAPSLNESNNSDKVNGLTVTKHPSLNVKEEFSMFNKKKFGNPAELFQDNLDNQLVMPDSEAVNPDAVGSLVDQYFGDFKTTSGTVNIVYRDHQAFDGDRIMVLVNDDIIKSNVLLTNGFSGFTFELQPGLNKIDFQALNTGSSGPNTAQFKVLDDEGNYISGNTWNLAKGVKGSIIIVKE</sequence>
<protein>
    <recommendedName>
        <fullName evidence="3">Secreted protein</fullName>
    </recommendedName>
</protein>
<evidence type="ECO:0000313" key="2">
    <source>
        <dbReference type="Proteomes" id="UP001589605"/>
    </source>
</evidence>
<name>A0ABV5EZ62_9FLAO</name>
<keyword evidence="2" id="KW-1185">Reference proteome</keyword>